<accession>A0ABW5G4J2</accession>
<dbReference type="Pfam" id="PF04464">
    <property type="entry name" value="Glyphos_transf"/>
    <property type="match status" value="1"/>
</dbReference>
<reference evidence="2" key="1">
    <citation type="journal article" date="2019" name="Int. J. Syst. Evol. Microbiol.">
        <title>The Global Catalogue of Microorganisms (GCM) 10K type strain sequencing project: providing services to taxonomists for standard genome sequencing and annotation.</title>
        <authorList>
            <consortium name="The Broad Institute Genomics Platform"/>
            <consortium name="The Broad Institute Genome Sequencing Center for Infectious Disease"/>
            <person name="Wu L."/>
            <person name="Ma J."/>
        </authorList>
    </citation>
    <scope>NUCLEOTIDE SEQUENCE [LARGE SCALE GENOMIC DNA]</scope>
    <source>
        <strain evidence="2">CGMCC 4.7645</strain>
    </source>
</reference>
<gene>
    <name evidence="1" type="ORF">ACFSXZ_36960</name>
</gene>
<proteinExistence type="predicted"/>
<protein>
    <submittedName>
        <fullName evidence="1">CDP-glycerol glycerophosphotransferase family protein</fullName>
    </submittedName>
</protein>
<dbReference type="EMBL" id="JBHUKR010000024">
    <property type="protein sequence ID" value="MFD2421933.1"/>
    <property type="molecule type" value="Genomic_DNA"/>
</dbReference>
<dbReference type="SUPFAM" id="SSF53756">
    <property type="entry name" value="UDP-Glycosyltransferase/glycogen phosphorylase"/>
    <property type="match status" value="1"/>
</dbReference>
<dbReference type="Gene3D" id="3.40.50.12580">
    <property type="match status" value="1"/>
</dbReference>
<evidence type="ECO:0000313" key="1">
    <source>
        <dbReference type="EMBL" id="MFD2421933.1"/>
    </source>
</evidence>
<name>A0ABW5G4J2_9PSEU</name>
<dbReference type="RefSeq" id="WP_378270778.1">
    <property type="nucleotide sequence ID" value="NZ_JBHUKR010000024.1"/>
</dbReference>
<comment type="caution">
    <text evidence="1">The sequence shown here is derived from an EMBL/GenBank/DDBJ whole genome shotgun (WGS) entry which is preliminary data.</text>
</comment>
<dbReference type="InterPro" id="IPR043148">
    <property type="entry name" value="TagF_C"/>
</dbReference>
<sequence length="408" mass="45168">MSQPEWTSVPVGLDAERWVTRKTRRTVLVVVHTVVTIQRLLEIVGIVEEDPRIQVVWTRAQTAFPSGVSDFLRGIGAFELPWQQAIHERFDLALAAAPGGLAQLHAPVLMMAHGAGRAKRERRAAGGIPVERPVHALTPEHLIQGGRVIPSALVLSHETQREILLRQCPEAAQAAVVAGDPCYDILRASVPQRARYREALGTPADREIVLLAATWGPHSLFECSRDLYAKALRELDSRRYQVVAMLHPATWFGHGPRQIRAWLREERAAGLVLIEPEEDWRGVVVAADYVIGDHGSATVYAAAIGKPVLHTDLTLDEVDASSPQAFIGRRAPRLLMSQPIGPQLCRAGLALPSSWSRDVVDRLTSYPGQAHRRLREEMYRLLDLRPQGRHRAVEPAELPGSHGGRRHA</sequence>
<evidence type="ECO:0000313" key="2">
    <source>
        <dbReference type="Proteomes" id="UP001597417"/>
    </source>
</evidence>
<dbReference type="InterPro" id="IPR007554">
    <property type="entry name" value="Glycerophosphate_synth"/>
</dbReference>
<keyword evidence="2" id="KW-1185">Reference proteome</keyword>
<dbReference type="Proteomes" id="UP001597417">
    <property type="component" value="Unassembled WGS sequence"/>
</dbReference>
<organism evidence="1 2">
    <name type="scientific">Amycolatopsis pigmentata</name>
    <dbReference type="NCBI Taxonomy" id="450801"/>
    <lineage>
        <taxon>Bacteria</taxon>
        <taxon>Bacillati</taxon>
        <taxon>Actinomycetota</taxon>
        <taxon>Actinomycetes</taxon>
        <taxon>Pseudonocardiales</taxon>
        <taxon>Pseudonocardiaceae</taxon>
        <taxon>Amycolatopsis</taxon>
    </lineage>
</organism>